<dbReference type="AlphaFoldDB" id="A0A7W9W542"/>
<feature type="binding site" evidence="1">
    <location>
        <position position="233"/>
    </location>
    <ligand>
        <name>Mg(2+)</name>
        <dbReference type="ChEBI" id="CHEBI:18420"/>
        <label>1</label>
    </ligand>
</feature>
<keyword evidence="1" id="KW-0460">Magnesium</keyword>
<dbReference type="Gene3D" id="1.10.4080.10">
    <property type="entry name" value="ADP-ribosylation/Crystallin J1"/>
    <property type="match status" value="1"/>
</dbReference>
<protein>
    <submittedName>
        <fullName evidence="2">ADP-ribosylglycohydrolase</fullName>
    </submittedName>
</protein>
<dbReference type="GO" id="GO:0016787">
    <property type="term" value="F:hydrolase activity"/>
    <property type="evidence" value="ECO:0007669"/>
    <property type="project" value="UniProtKB-KW"/>
</dbReference>
<dbReference type="SUPFAM" id="SSF101478">
    <property type="entry name" value="ADP-ribosylglycohydrolase"/>
    <property type="match status" value="1"/>
</dbReference>
<dbReference type="GO" id="GO:0046872">
    <property type="term" value="F:metal ion binding"/>
    <property type="evidence" value="ECO:0007669"/>
    <property type="project" value="UniProtKB-KW"/>
</dbReference>
<keyword evidence="1" id="KW-0479">Metal-binding</keyword>
<name>A0A7W9W542_ARMRO</name>
<evidence type="ECO:0000256" key="1">
    <source>
        <dbReference type="PIRSR" id="PIRSR605502-1"/>
    </source>
</evidence>
<dbReference type="RefSeq" id="WP_184192311.1">
    <property type="nucleotide sequence ID" value="NZ_JACHGW010000001.1"/>
</dbReference>
<dbReference type="Proteomes" id="UP000520814">
    <property type="component" value="Unassembled WGS sequence"/>
</dbReference>
<sequence>MDENKFMGCLLGAAVGDAIGLPVEGLAPERAQRLFGPLTQHRLFLGRGFVSDDTAHALMTAQALVASGGEPERFGRELACRLRLWFLSLPPGVGLATARACLKLLVGFSYKNAGVFSAGNGPAMRAPIIGLFCAADPDDTRLRALVRVSTRLTHTDPQAEEGALAIARATTSSPFAARNERLPEGVASCASWGRPVSGYIVHTVAAALALTARHPDNLRDAVIETVALGGDTDTVAAIVGGLVGAWVGRDGIPTDWLAGLIEPWWSEQRIAKLARQCAEVAASRTPQRPDRNFWLATHTLLWPIVLFHGFRRLFPPY</sequence>
<comment type="cofactor">
    <cofactor evidence="1">
        <name>Mg(2+)</name>
        <dbReference type="ChEBI" id="CHEBI:18420"/>
    </cofactor>
    <text evidence="1">Binds 2 magnesium ions per subunit.</text>
</comment>
<gene>
    <name evidence="2" type="ORF">HNQ39_000438</name>
</gene>
<accession>A0A7W9W542</accession>
<keyword evidence="3" id="KW-1185">Reference proteome</keyword>
<feature type="binding site" evidence="1">
    <location>
        <position position="234"/>
    </location>
    <ligand>
        <name>Mg(2+)</name>
        <dbReference type="ChEBI" id="CHEBI:18420"/>
        <label>1</label>
    </ligand>
</feature>
<dbReference type="PANTHER" id="PTHR16222">
    <property type="entry name" value="ADP-RIBOSYLGLYCOHYDROLASE"/>
    <property type="match status" value="1"/>
</dbReference>
<feature type="binding site" evidence="1">
    <location>
        <position position="53"/>
    </location>
    <ligand>
        <name>Mg(2+)</name>
        <dbReference type="ChEBI" id="CHEBI:18420"/>
        <label>1</label>
    </ligand>
</feature>
<organism evidence="2 3">
    <name type="scientific">Armatimonas rosea</name>
    <dbReference type="NCBI Taxonomy" id="685828"/>
    <lineage>
        <taxon>Bacteria</taxon>
        <taxon>Bacillati</taxon>
        <taxon>Armatimonadota</taxon>
        <taxon>Armatimonadia</taxon>
        <taxon>Armatimonadales</taxon>
        <taxon>Armatimonadaceae</taxon>
        <taxon>Armatimonas</taxon>
    </lineage>
</organism>
<dbReference type="InterPro" id="IPR036705">
    <property type="entry name" value="Ribosyl_crysJ1_sf"/>
</dbReference>
<dbReference type="InterPro" id="IPR005502">
    <property type="entry name" value="Ribosyl_crysJ1"/>
</dbReference>
<reference evidence="2 3" key="1">
    <citation type="submission" date="2020-08" db="EMBL/GenBank/DDBJ databases">
        <title>Genomic Encyclopedia of Type Strains, Phase IV (KMG-IV): sequencing the most valuable type-strain genomes for metagenomic binning, comparative biology and taxonomic classification.</title>
        <authorList>
            <person name="Goeker M."/>
        </authorList>
    </citation>
    <scope>NUCLEOTIDE SEQUENCE [LARGE SCALE GENOMIC DNA]</scope>
    <source>
        <strain evidence="2 3">DSM 23562</strain>
    </source>
</reference>
<feature type="binding site" evidence="1">
    <location>
        <position position="51"/>
    </location>
    <ligand>
        <name>Mg(2+)</name>
        <dbReference type="ChEBI" id="CHEBI:18420"/>
        <label>1</label>
    </ligand>
</feature>
<dbReference type="EMBL" id="JACHGW010000001">
    <property type="protein sequence ID" value="MBB6048676.1"/>
    <property type="molecule type" value="Genomic_DNA"/>
</dbReference>
<dbReference type="InterPro" id="IPR050792">
    <property type="entry name" value="ADP-ribosylglycohydrolase"/>
</dbReference>
<keyword evidence="2" id="KW-0378">Hydrolase</keyword>
<feature type="binding site" evidence="1">
    <location>
        <position position="231"/>
    </location>
    <ligand>
        <name>Mg(2+)</name>
        <dbReference type="ChEBI" id="CHEBI:18420"/>
        <label>1</label>
    </ligand>
</feature>
<evidence type="ECO:0000313" key="2">
    <source>
        <dbReference type="EMBL" id="MBB6048676.1"/>
    </source>
</evidence>
<evidence type="ECO:0000313" key="3">
    <source>
        <dbReference type="Proteomes" id="UP000520814"/>
    </source>
</evidence>
<dbReference type="Pfam" id="PF03747">
    <property type="entry name" value="ADP_ribosyl_GH"/>
    <property type="match status" value="2"/>
</dbReference>
<comment type="caution">
    <text evidence="2">The sequence shown here is derived from an EMBL/GenBank/DDBJ whole genome shotgun (WGS) entry which is preliminary data.</text>
</comment>
<proteinExistence type="predicted"/>
<dbReference type="PANTHER" id="PTHR16222:SF12">
    <property type="entry name" value="ADP-RIBOSYLGLYCOHYDROLASE-RELATED"/>
    <property type="match status" value="1"/>
</dbReference>
<feature type="binding site" evidence="1">
    <location>
        <position position="52"/>
    </location>
    <ligand>
        <name>Mg(2+)</name>
        <dbReference type="ChEBI" id="CHEBI:18420"/>
        <label>1</label>
    </ligand>
</feature>